<comment type="caution">
    <text evidence="2">The sequence shown here is derived from an EMBL/GenBank/DDBJ whole genome shotgun (WGS) entry which is preliminary data.</text>
</comment>
<evidence type="ECO:0000256" key="1">
    <source>
        <dbReference type="SAM" id="MobiDB-lite"/>
    </source>
</evidence>
<name>A0A9X0CIF0_9CNID</name>
<reference evidence="2" key="1">
    <citation type="submission" date="2023-01" db="EMBL/GenBank/DDBJ databases">
        <title>Genome assembly of the deep-sea coral Lophelia pertusa.</title>
        <authorList>
            <person name="Herrera S."/>
            <person name="Cordes E."/>
        </authorList>
    </citation>
    <scope>NUCLEOTIDE SEQUENCE</scope>
    <source>
        <strain evidence="2">USNM1676648</strain>
        <tissue evidence="2">Polyp</tissue>
    </source>
</reference>
<dbReference type="AlphaFoldDB" id="A0A9X0CIF0"/>
<keyword evidence="3" id="KW-1185">Reference proteome</keyword>
<accession>A0A9X0CIF0</accession>
<evidence type="ECO:0000313" key="2">
    <source>
        <dbReference type="EMBL" id="KAJ7355121.1"/>
    </source>
</evidence>
<dbReference type="PANTHER" id="PTHR38696:SF1">
    <property type="entry name" value="MEDIATOR OF RNA POLYMERASE II TRANSCRIPTION SUBUNIT 13"/>
    <property type="match status" value="1"/>
</dbReference>
<organism evidence="2 3">
    <name type="scientific">Desmophyllum pertusum</name>
    <dbReference type="NCBI Taxonomy" id="174260"/>
    <lineage>
        <taxon>Eukaryota</taxon>
        <taxon>Metazoa</taxon>
        <taxon>Cnidaria</taxon>
        <taxon>Anthozoa</taxon>
        <taxon>Hexacorallia</taxon>
        <taxon>Scleractinia</taxon>
        <taxon>Caryophylliina</taxon>
        <taxon>Caryophylliidae</taxon>
        <taxon>Desmophyllum</taxon>
    </lineage>
</organism>
<sequence length="519" mass="58541">MGGNQSNLPPRPMGFDQLCVVIRETDKLRIVLGTDHEISIIRQVIEETWPRGIQQEMFKLNGVHEFKLKGNPFSVATSSSDAIMSRKMAGSVLHRLYRDGWRLQVSSDLTRTTDLTTWIFKKDPLATCPTQPFLIVGLSSWDTLMVLNAPMDFHQMFKDVMEKSWPNGIQRWTYENDVLLIKLKGNPWCANGEDTVHARVLLHTLINELLLKQWKLYGNSNLKGSANTLFFEHDPNIAPGMQPPPVHVTMSFNSNDKLRLIGFPEGMVSAVRNIIQTFWSRGIQEESRYSDSWQFKLRGTPWWASGDEAVDSRFLVLKLIEAVQAYGWSVVASVDCSRKDSDKSSLIFRQSQPRQSPFFCLSLNETDKMRLINAPEDVAKVCQDVIQSQYVLGVKRVQLYGTSLEFKLLGNPWSGGFDGHDGIHGRNVICHLFHALASRHWRPVTSADVSGKYIHQDKGPDYPLDVDSIFFTYDPTAVPASASPYAQPQYTQPPPYGLLPPGEAAPPFAPPAYGVYPNQ</sequence>
<dbReference type="PANTHER" id="PTHR38696">
    <property type="entry name" value="MEDIATOR OF RNA POLYMERASE II TRANSCRIPTION SUBUNIT 13"/>
    <property type="match status" value="1"/>
</dbReference>
<dbReference type="OrthoDB" id="57679at2759"/>
<feature type="compositionally biased region" description="Pro residues" evidence="1">
    <location>
        <begin position="491"/>
        <end position="503"/>
    </location>
</feature>
<dbReference type="Proteomes" id="UP001163046">
    <property type="component" value="Unassembled WGS sequence"/>
</dbReference>
<evidence type="ECO:0000313" key="3">
    <source>
        <dbReference type="Proteomes" id="UP001163046"/>
    </source>
</evidence>
<dbReference type="EMBL" id="MU827327">
    <property type="protein sequence ID" value="KAJ7355121.1"/>
    <property type="molecule type" value="Genomic_DNA"/>
</dbReference>
<proteinExistence type="predicted"/>
<protein>
    <submittedName>
        <fullName evidence="2">Uncharacterized protein</fullName>
    </submittedName>
</protein>
<feature type="region of interest" description="Disordered" evidence="1">
    <location>
        <begin position="483"/>
        <end position="503"/>
    </location>
</feature>
<gene>
    <name evidence="2" type="ORF">OS493_027910</name>
</gene>